<keyword evidence="2" id="KW-0812">Transmembrane</keyword>
<protein>
    <recommendedName>
        <fullName evidence="5">Integral membrane protein</fullName>
    </recommendedName>
</protein>
<reference evidence="4" key="1">
    <citation type="submission" date="2023-07" db="EMBL/GenBank/DDBJ databases">
        <title>30 novel species of actinomycetes from the DSMZ collection.</title>
        <authorList>
            <person name="Nouioui I."/>
        </authorList>
    </citation>
    <scope>NUCLEOTIDE SEQUENCE [LARGE SCALE GENOMIC DNA]</scope>
    <source>
        <strain evidence="4">DSM 41981</strain>
    </source>
</reference>
<evidence type="ECO:0000256" key="1">
    <source>
        <dbReference type="SAM" id="MobiDB-lite"/>
    </source>
</evidence>
<gene>
    <name evidence="3" type="ORF">RM877_24875</name>
</gene>
<keyword evidence="4" id="KW-1185">Reference proteome</keyword>
<dbReference type="EMBL" id="JAVRES010000014">
    <property type="protein sequence ID" value="MDT0437926.1"/>
    <property type="molecule type" value="Genomic_DNA"/>
</dbReference>
<sequence length="208" mass="21757">MSGHGAPPPTRNAGTVITQRVLIVAAGFFSCGLLSCVPLFRVAFLRDRWFDWLAAWVSLPLAIACYAVVGSVDETDSRGDLALSVVLLLAVGAIAYFLVVDIRMADRGPGTAGYAAPHAPTVTSPPPGYGHPRPYPANGQTPQPPLPPMGPMAPTAGVVPGPYAGPPQPPAQPPGQPPAPARIEQVRAELDEISDYLRRHDGTSEGGR</sequence>
<dbReference type="RefSeq" id="WP_093835922.1">
    <property type="nucleotide sequence ID" value="NZ_JAVRES010000014.1"/>
</dbReference>
<feature type="region of interest" description="Disordered" evidence="1">
    <location>
        <begin position="111"/>
        <end position="208"/>
    </location>
</feature>
<dbReference type="AlphaFoldDB" id="A0ABD5ET77"/>
<feature type="compositionally biased region" description="Pro residues" evidence="1">
    <location>
        <begin position="163"/>
        <end position="180"/>
    </location>
</feature>
<comment type="caution">
    <text evidence="3">The sequence shown here is derived from an EMBL/GenBank/DDBJ whole genome shotgun (WGS) entry which is preliminary data.</text>
</comment>
<feature type="transmembrane region" description="Helical" evidence="2">
    <location>
        <begin position="81"/>
        <end position="99"/>
    </location>
</feature>
<accession>A0ABD5ET77</accession>
<proteinExistence type="predicted"/>
<evidence type="ECO:0000313" key="3">
    <source>
        <dbReference type="EMBL" id="MDT0437926.1"/>
    </source>
</evidence>
<evidence type="ECO:0000313" key="4">
    <source>
        <dbReference type="Proteomes" id="UP001183535"/>
    </source>
</evidence>
<keyword evidence="2" id="KW-0472">Membrane</keyword>
<feature type="transmembrane region" description="Helical" evidence="2">
    <location>
        <begin position="20"/>
        <end position="40"/>
    </location>
</feature>
<evidence type="ECO:0008006" key="5">
    <source>
        <dbReference type="Google" id="ProtNLM"/>
    </source>
</evidence>
<name>A0ABD5ET77_9ACTN</name>
<dbReference type="Proteomes" id="UP001183535">
    <property type="component" value="Unassembled WGS sequence"/>
</dbReference>
<organism evidence="3 4">
    <name type="scientific">Streptomyces doudnae</name>
    <dbReference type="NCBI Taxonomy" id="3075536"/>
    <lineage>
        <taxon>Bacteria</taxon>
        <taxon>Bacillati</taxon>
        <taxon>Actinomycetota</taxon>
        <taxon>Actinomycetes</taxon>
        <taxon>Kitasatosporales</taxon>
        <taxon>Streptomycetaceae</taxon>
        <taxon>Streptomyces</taxon>
    </lineage>
</organism>
<keyword evidence="2" id="KW-1133">Transmembrane helix</keyword>
<feature type="compositionally biased region" description="Low complexity" evidence="1">
    <location>
        <begin position="152"/>
        <end position="162"/>
    </location>
</feature>
<feature type="compositionally biased region" description="Pro residues" evidence="1">
    <location>
        <begin position="142"/>
        <end position="151"/>
    </location>
</feature>
<feature type="compositionally biased region" description="Basic and acidic residues" evidence="1">
    <location>
        <begin position="184"/>
        <end position="208"/>
    </location>
</feature>
<feature type="transmembrane region" description="Helical" evidence="2">
    <location>
        <begin position="52"/>
        <end position="69"/>
    </location>
</feature>
<evidence type="ECO:0000256" key="2">
    <source>
        <dbReference type="SAM" id="Phobius"/>
    </source>
</evidence>
<feature type="compositionally biased region" description="Pro residues" evidence="1">
    <location>
        <begin position="123"/>
        <end position="135"/>
    </location>
</feature>